<evidence type="ECO:0000313" key="8">
    <source>
        <dbReference type="Proteomes" id="UP000002015"/>
    </source>
</evidence>
<dbReference type="HOGENOM" id="CLU_039613_39_1_6"/>
<protein>
    <submittedName>
        <fullName evidence="7">Transcriptional regulator, LysR family</fullName>
    </submittedName>
</protein>
<dbReference type="InterPro" id="IPR005119">
    <property type="entry name" value="LysR_subst-bd"/>
</dbReference>
<dbReference type="GO" id="GO:0003677">
    <property type="term" value="F:DNA binding"/>
    <property type="evidence" value="ECO:0007669"/>
    <property type="project" value="UniProtKB-KW"/>
</dbReference>
<dbReference type="eggNOG" id="COG0583">
    <property type="taxonomic scope" value="Bacteria"/>
</dbReference>
<dbReference type="STRING" id="425104.Ssed_0239"/>
<keyword evidence="8" id="KW-1185">Reference proteome</keyword>
<dbReference type="PANTHER" id="PTHR30118:SF11">
    <property type="entry name" value="HTH-TYPE TRANSCRIPTIONAL REGULATOR YIDZ"/>
    <property type="match status" value="1"/>
</dbReference>
<dbReference type="Pfam" id="PF00126">
    <property type="entry name" value="HTH_1"/>
    <property type="match status" value="1"/>
</dbReference>
<dbReference type="InterPro" id="IPR036388">
    <property type="entry name" value="WH-like_DNA-bd_sf"/>
</dbReference>
<dbReference type="InterPro" id="IPR050389">
    <property type="entry name" value="LysR-type_TF"/>
</dbReference>
<evidence type="ECO:0000256" key="2">
    <source>
        <dbReference type="ARBA" id="ARBA00023015"/>
    </source>
</evidence>
<dbReference type="InterPro" id="IPR000847">
    <property type="entry name" value="LysR_HTH_N"/>
</dbReference>
<sequence length="321" mass="36378">MRDITFSDLDLLSLNILVNLYESKSATSVSHKLNIPAPKISRCLKHARELFGNELFIRKKYGLVPNEFAGKIYPIAKEIVECSKSLQKLHCENSVELAHHFEIASPDLISYTFPKVLLTSIRNAGKDMSFNISTCTRKSIDSIVTGEIDIGLCCCNIIDDIKNIDENLEAIPLKKLNKLFLICHHEHPILKQEITLESIAAYPFVNVNVDDTKQKRSPFQAYCDANNIQLNTEMDLSSLSGIFEYLRSTQAVALLPYSSIYNMINSTHNLHACRISDVESERLYMQIKVPTLYLVYNKAKADPNLQWLSTQIQDLVNTALH</sequence>
<gene>
    <name evidence="7" type="ordered locus">Ssed_0239</name>
</gene>
<dbReference type="EMBL" id="CP000821">
    <property type="protein sequence ID" value="ABV34852.1"/>
    <property type="molecule type" value="Genomic_DNA"/>
</dbReference>
<evidence type="ECO:0000256" key="4">
    <source>
        <dbReference type="ARBA" id="ARBA00023163"/>
    </source>
</evidence>
<dbReference type="OrthoDB" id="6268440at2"/>
<dbReference type="Pfam" id="PF03466">
    <property type="entry name" value="LysR_substrate"/>
    <property type="match status" value="1"/>
</dbReference>
<accession>A8FPS9</accession>
<evidence type="ECO:0000259" key="6">
    <source>
        <dbReference type="Pfam" id="PF03466"/>
    </source>
</evidence>
<organism evidence="7 8">
    <name type="scientific">Shewanella sediminis (strain HAW-EB3)</name>
    <dbReference type="NCBI Taxonomy" id="425104"/>
    <lineage>
        <taxon>Bacteria</taxon>
        <taxon>Pseudomonadati</taxon>
        <taxon>Pseudomonadota</taxon>
        <taxon>Gammaproteobacteria</taxon>
        <taxon>Alteromonadales</taxon>
        <taxon>Shewanellaceae</taxon>
        <taxon>Shewanella</taxon>
    </lineage>
</organism>
<dbReference type="CDD" id="cd05466">
    <property type="entry name" value="PBP2_LTTR_substrate"/>
    <property type="match status" value="1"/>
</dbReference>
<evidence type="ECO:0000256" key="1">
    <source>
        <dbReference type="ARBA" id="ARBA00009437"/>
    </source>
</evidence>
<dbReference type="RefSeq" id="WP_012004378.1">
    <property type="nucleotide sequence ID" value="NC_009831.1"/>
</dbReference>
<dbReference type="AlphaFoldDB" id="A8FPS9"/>
<keyword evidence="4" id="KW-0804">Transcription</keyword>
<evidence type="ECO:0000313" key="7">
    <source>
        <dbReference type="EMBL" id="ABV34852.1"/>
    </source>
</evidence>
<comment type="similarity">
    <text evidence="1">Belongs to the LysR transcriptional regulatory family.</text>
</comment>
<keyword evidence="2" id="KW-0805">Transcription regulation</keyword>
<dbReference type="InterPro" id="IPR036390">
    <property type="entry name" value="WH_DNA-bd_sf"/>
</dbReference>
<dbReference type="Gene3D" id="3.40.190.10">
    <property type="entry name" value="Periplasmic binding protein-like II"/>
    <property type="match status" value="2"/>
</dbReference>
<name>A8FPS9_SHESH</name>
<dbReference type="PANTHER" id="PTHR30118">
    <property type="entry name" value="HTH-TYPE TRANSCRIPTIONAL REGULATOR LEUO-RELATED"/>
    <property type="match status" value="1"/>
</dbReference>
<feature type="domain" description="HTH lysR-type" evidence="5">
    <location>
        <begin position="13"/>
        <end position="67"/>
    </location>
</feature>
<dbReference type="KEGG" id="sse:Ssed_0239"/>
<dbReference type="SUPFAM" id="SSF46785">
    <property type="entry name" value="Winged helix' DNA-binding domain"/>
    <property type="match status" value="1"/>
</dbReference>
<evidence type="ECO:0000259" key="5">
    <source>
        <dbReference type="Pfam" id="PF00126"/>
    </source>
</evidence>
<dbReference type="GO" id="GO:0003700">
    <property type="term" value="F:DNA-binding transcription factor activity"/>
    <property type="evidence" value="ECO:0007669"/>
    <property type="project" value="InterPro"/>
</dbReference>
<evidence type="ECO:0000256" key="3">
    <source>
        <dbReference type="ARBA" id="ARBA00023125"/>
    </source>
</evidence>
<keyword evidence="3" id="KW-0238">DNA-binding</keyword>
<proteinExistence type="inferred from homology"/>
<dbReference type="Gene3D" id="1.10.10.10">
    <property type="entry name" value="Winged helix-like DNA-binding domain superfamily/Winged helix DNA-binding domain"/>
    <property type="match status" value="1"/>
</dbReference>
<feature type="domain" description="LysR substrate-binding" evidence="6">
    <location>
        <begin position="99"/>
        <end position="314"/>
    </location>
</feature>
<reference evidence="7 8" key="1">
    <citation type="submission" date="2007-08" db="EMBL/GenBank/DDBJ databases">
        <title>Complete sequence of Shewanella sediminis HAW-EB3.</title>
        <authorList>
            <consortium name="US DOE Joint Genome Institute"/>
            <person name="Copeland A."/>
            <person name="Lucas S."/>
            <person name="Lapidus A."/>
            <person name="Barry K."/>
            <person name="Glavina del Rio T."/>
            <person name="Dalin E."/>
            <person name="Tice H."/>
            <person name="Pitluck S."/>
            <person name="Chertkov O."/>
            <person name="Brettin T."/>
            <person name="Bruce D."/>
            <person name="Detter J.C."/>
            <person name="Han C."/>
            <person name="Schmutz J."/>
            <person name="Larimer F."/>
            <person name="Land M."/>
            <person name="Hauser L."/>
            <person name="Kyrpides N."/>
            <person name="Kim E."/>
            <person name="Zhao J.-S."/>
            <person name="Richardson P."/>
        </authorList>
    </citation>
    <scope>NUCLEOTIDE SEQUENCE [LARGE SCALE GENOMIC DNA]</scope>
    <source>
        <strain evidence="7 8">HAW-EB3</strain>
    </source>
</reference>
<dbReference type="Proteomes" id="UP000002015">
    <property type="component" value="Chromosome"/>
</dbReference>
<dbReference type="SUPFAM" id="SSF53850">
    <property type="entry name" value="Periplasmic binding protein-like II"/>
    <property type="match status" value="1"/>
</dbReference>